<gene>
    <name evidence="2" type="ORF">L915_14410</name>
</gene>
<feature type="region of interest" description="Disordered" evidence="1">
    <location>
        <begin position="283"/>
        <end position="337"/>
    </location>
</feature>
<feature type="region of interest" description="Disordered" evidence="1">
    <location>
        <begin position="178"/>
        <end position="257"/>
    </location>
</feature>
<evidence type="ECO:0008006" key="3">
    <source>
        <dbReference type="Google" id="ProtNLM"/>
    </source>
</evidence>
<feature type="non-terminal residue" evidence="2">
    <location>
        <position position="337"/>
    </location>
</feature>
<protein>
    <recommendedName>
        <fullName evidence="3">Reverse transcriptase RNase H-like domain-containing protein</fullName>
    </recommendedName>
</protein>
<feature type="compositionally biased region" description="Basic and acidic residues" evidence="1">
    <location>
        <begin position="296"/>
        <end position="310"/>
    </location>
</feature>
<dbReference type="VEuPathDB" id="FungiDB:PPTG_23664"/>
<feature type="compositionally biased region" description="Basic and acidic residues" evidence="1">
    <location>
        <begin position="180"/>
        <end position="195"/>
    </location>
</feature>
<organism evidence="2">
    <name type="scientific">Phytophthora nicotianae</name>
    <name type="common">Potato buckeye rot agent</name>
    <name type="synonym">Phytophthora parasitica</name>
    <dbReference type="NCBI Taxonomy" id="4792"/>
    <lineage>
        <taxon>Eukaryota</taxon>
        <taxon>Sar</taxon>
        <taxon>Stramenopiles</taxon>
        <taxon>Oomycota</taxon>
        <taxon>Peronosporomycetes</taxon>
        <taxon>Peronosporales</taxon>
        <taxon>Peronosporaceae</taxon>
        <taxon>Phytophthora</taxon>
    </lineage>
</organism>
<feature type="compositionally biased region" description="Low complexity" evidence="1">
    <location>
        <begin position="199"/>
        <end position="211"/>
    </location>
</feature>
<evidence type="ECO:0000256" key="1">
    <source>
        <dbReference type="SAM" id="MobiDB-lite"/>
    </source>
</evidence>
<sequence>MTSTNLTGKLHRWALTLQEYEFEVEYRPGSTNMVADALSRSPVKVLAAAGKRRRGRRRVVKEGRSEGHKSRCEDGDWRDEAVVTSRCTDDKHPRNNEAFEGMHEELAMTESTTMEPLSLYNDGDTTTATFGVQRHDGNEGTTEEGTGDVEVTTTPVNTTKEVRTSIDGGGELMKEVSAVRAREDNPTNEEHKESEQAQSTTSKKTTRPRTMTDARATTQRKVVEQPVSIRSSRPMTRAARRRQEDAERKARDEMMTEDENVNTMSTVDKTLNTDNIAEDQVMSRTASDASPSAMMTRHDEDHNGDNERQARLIATVNTKDAMTTKKPRRRVTWAMDN</sequence>
<proteinExistence type="predicted"/>
<dbReference type="Proteomes" id="UP000053236">
    <property type="component" value="Unassembled WGS sequence"/>
</dbReference>
<name>W2G9Z8_PHYNI</name>
<dbReference type="AlphaFoldDB" id="W2G9Z8"/>
<dbReference type="EMBL" id="KI687827">
    <property type="protein sequence ID" value="ETK79754.1"/>
    <property type="molecule type" value="Genomic_DNA"/>
</dbReference>
<feature type="compositionally biased region" description="Basic and acidic residues" evidence="1">
    <location>
        <begin position="241"/>
        <end position="254"/>
    </location>
</feature>
<evidence type="ECO:0000313" key="2">
    <source>
        <dbReference type="EMBL" id="ETK79754.1"/>
    </source>
</evidence>
<accession>W2G9Z8</accession>
<feature type="region of interest" description="Disordered" evidence="1">
    <location>
        <begin position="126"/>
        <end position="153"/>
    </location>
</feature>
<reference evidence="2" key="1">
    <citation type="submission" date="2013-11" db="EMBL/GenBank/DDBJ databases">
        <title>The Genome Sequence of Phytophthora parasitica CJ02B3.</title>
        <authorList>
            <consortium name="The Broad Institute Genomics Platform"/>
            <person name="Russ C."/>
            <person name="Tyler B."/>
            <person name="Panabieres F."/>
            <person name="Shan W."/>
            <person name="Tripathy S."/>
            <person name="Grunwald N."/>
            <person name="Machado M."/>
            <person name="Johnson C.S."/>
            <person name="Arredondo F."/>
            <person name="Hong C."/>
            <person name="Coffey M."/>
            <person name="Young S.K."/>
            <person name="Zeng Q."/>
            <person name="Gargeya S."/>
            <person name="Fitzgerald M."/>
            <person name="Abouelleil A."/>
            <person name="Alvarado L."/>
            <person name="Chapman S.B."/>
            <person name="Gainer-Dewar J."/>
            <person name="Goldberg J."/>
            <person name="Griggs A."/>
            <person name="Gujja S."/>
            <person name="Hansen M."/>
            <person name="Howarth C."/>
            <person name="Imamovic A."/>
            <person name="Ireland A."/>
            <person name="Larimer J."/>
            <person name="McCowan C."/>
            <person name="Murphy C."/>
            <person name="Pearson M."/>
            <person name="Poon T.W."/>
            <person name="Priest M."/>
            <person name="Roberts A."/>
            <person name="Saif S."/>
            <person name="Shea T."/>
            <person name="Sykes S."/>
            <person name="Wortman J."/>
            <person name="Nusbaum C."/>
            <person name="Birren B."/>
        </authorList>
    </citation>
    <scope>NUCLEOTIDE SEQUENCE [LARGE SCALE GENOMIC DNA]</scope>
    <source>
        <strain evidence="2">CJ02B3</strain>
    </source>
</reference>